<dbReference type="InterPro" id="IPR038765">
    <property type="entry name" value="Papain-like_cys_pep_sf"/>
</dbReference>
<name>A0A6N7M001_9GAMM</name>
<reference evidence="3 4" key="1">
    <citation type="submission" date="2019-10" db="EMBL/GenBank/DDBJ databases">
        <title>Alcanivorax sp.PA15-N-34 draft genome sequence.</title>
        <authorList>
            <person name="Liao X."/>
            <person name="Shao Z."/>
        </authorList>
    </citation>
    <scope>NUCLEOTIDE SEQUENCE [LARGE SCALE GENOMIC DNA]</scope>
    <source>
        <strain evidence="3 4">PA15-N-34</strain>
    </source>
</reference>
<sequence>MMRVYQVPTHTRLWLVITIIACSLPQLIRGPAWQAGLVILVMVIRALADRQRIRLPGKMVRGVLMASVVGLTWFSFGRIYGPDAGVALLVSLFSLKYLEVVRQRDAYVVIVLGYFVCATALLFERGPGMFGYVLLCMLLLTACLVGINHSDTGVRPLAHLRRAGALTLQALPVMLVLFVLVPRVAPLWNMRIDSGQARTGMSDSMAPGEISELSQSSDPAFRIAFDGPMPVPGERYWRGLTLSHFDGRTWQQAIPRGMEKKDYLAERGSPAPGWYKALMSAERGSGYRYQVIMEPTQRSWLFAMKVPVIEQGDAALARDMRLVAQKPVSETFAYTVTSYPVLSGAMRLDSIERELMLSLPDQDVGRRARGLAQQWRLDSSSAEEVVDRALRYFREHPFYYTLSPPPLPVDPVDEFLFMTRRGFCEHYASSFTFMMRAAGIPARVVVGYQGGEPNALGSHLMVRQYDAHAWSEVWLEGRGWVRVDPTAAVAPDRVENGLRAALSDSADDEPLLSGLQSFANSGLLGRLRQWGDYVDFQWQTWVLGYNSQSQMSLLRQLLGSVSPLRIALALLAGITLLLGLYTLFLLSRDRGYRQSPMEREFWRLHQRVASLSGVPLDTGITPAQLAERIAERWPRAAEPARQWALQYQQALYNPAVLADNPRIRHLRRLRNRLYKLLD</sequence>
<keyword evidence="1" id="KW-0472">Membrane</keyword>
<keyword evidence="1" id="KW-1133">Transmembrane helix</keyword>
<dbReference type="InterPro" id="IPR021878">
    <property type="entry name" value="TgpA_N"/>
</dbReference>
<feature type="transmembrane region" description="Helical" evidence="1">
    <location>
        <begin position="12"/>
        <end position="27"/>
    </location>
</feature>
<gene>
    <name evidence="3" type="ORF">GFN93_11215</name>
</gene>
<keyword evidence="4" id="KW-1185">Reference proteome</keyword>
<dbReference type="Pfam" id="PF11992">
    <property type="entry name" value="TgpA_N"/>
    <property type="match status" value="1"/>
</dbReference>
<protein>
    <submittedName>
        <fullName evidence="3">DUF3488 domain-containing protein</fullName>
    </submittedName>
</protein>
<dbReference type="Pfam" id="PF01841">
    <property type="entry name" value="Transglut_core"/>
    <property type="match status" value="1"/>
</dbReference>
<evidence type="ECO:0000313" key="4">
    <source>
        <dbReference type="Proteomes" id="UP000469421"/>
    </source>
</evidence>
<dbReference type="Proteomes" id="UP000469421">
    <property type="component" value="Unassembled WGS sequence"/>
</dbReference>
<dbReference type="PANTHER" id="PTHR42736:SF1">
    <property type="entry name" value="PROTEIN-GLUTAMINE GAMMA-GLUTAMYLTRANSFERASE"/>
    <property type="match status" value="1"/>
</dbReference>
<organism evidence="3 4">
    <name type="scientific">Alcanivorax sediminis</name>
    <dbReference type="NCBI Taxonomy" id="2663008"/>
    <lineage>
        <taxon>Bacteria</taxon>
        <taxon>Pseudomonadati</taxon>
        <taxon>Pseudomonadota</taxon>
        <taxon>Gammaproteobacteria</taxon>
        <taxon>Oceanospirillales</taxon>
        <taxon>Alcanivoracaceae</taxon>
        <taxon>Alcanivorax</taxon>
    </lineage>
</organism>
<dbReference type="PANTHER" id="PTHR42736">
    <property type="entry name" value="PROTEIN-GLUTAMINE GAMMA-GLUTAMYLTRANSFERASE"/>
    <property type="match status" value="1"/>
</dbReference>
<dbReference type="AlphaFoldDB" id="A0A6N7M001"/>
<dbReference type="Gene3D" id="3.10.620.30">
    <property type="match status" value="1"/>
</dbReference>
<feature type="transmembrane region" description="Helical" evidence="1">
    <location>
        <begin position="566"/>
        <end position="586"/>
    </location>
</feature>
<evidence type="ECO:0000256" key="1">
    <source>
        <dbReference type="SAM" id="Phobius"/>
    </source>
</evidence>
<dbReference type="SMART" id="SM00460">
    <property type="entry name" value="TGc"/>
    <property type="match status" value="1"/>
</dbReference>
<dbReference type="EMBL" id="WIRE01000001">
    <property type="protein sequence ID" value="MQX53821.1"/>
    <property type="molecule type" value="Genomic_DNA"/>
</dbReference>
<proteinExistence type="predicted"/>
<keyword evidence="1" id="KW-0812">Transmembrane</keyword>
<evidence type="ECO:0000259" key="2">
    <source>
        <dbReference type="SMART" id="SM00460"/>
    </source>
</evidence>
<feature type="transmembrane region" description="Helical" evidence="1">
    <location>
        <begin position="105"/>
        <end position="123"/>
    </location>
</feature>
<evidence type="ECO:0000313" key="3">
    <source>
        <dbReference type="EMBL" id="MQX53821.1"/>
    </source>
</evidence>
<feature type="transmembrane region" description="Helical" evidence="1">
    <location>
        <begin position="168"/>
        <end position="188"/>
    </location>
</feature>
<dbReference type="InterPro" id="IPR002931">
    <property type="entry name" value="Transglutaminase-like"/>
</dbReference>
<feature type="transmembrane region" description="Helical" evidence="1">
    <location>
        <begin position="82"/>
        <end position="98"/>
    </location>
</feature>
<feature type="transmembrane region" description="Helical" evidence="1">
    <location>
        <begin position="129"/>
        <end position="147"/>
    </location>
</feature>
<comment type="caution">
    <text evidence="3">The sequence shown here is derived from an EMBL/GenBank/DDBJ whole genome shotgun (WGS) entry which is preliminary data.</text>
</comment>
<dbReference type="InterPro" id="IPR052901">
    <property type="entry name" value="Bact_TGase-like"/>
</dbReference>
<dbReference type="SUPFAM" id="SSF54001">
    <property type="entry name" value="Cysteine proteinases"/>
    <property type="match status" value="1"/>
</dbReference>
<feature type="domain" description="Transglutaminase-like" evidence="2">
    <location>
        <begin position="416"/>
        <end position="487"/>
    </location>
</feature>
<accession>A0A6N7M001</accession>